<evidence type="ECO:0000313" key="1">
    <source>
        <dbReference type="EMBL" id="CAG7730726.1"/>
    </source>
</evidence>
<keyword evidence="2" id="KW-1185">Reference proteome</keyword>
<dbReference type="EMBL" id="CAJVCH010199265">
    <property type="protein sequence ID" value="CAG7730726.1"/>
    <property type="molecule type" value="Genomic_DNA"/>
</dbReference>
<name>A0A8J2K931_9HEXA</name>
<dbReference type="AlphaFoldDB" id="A0A8J2K931"/>
<protein>
    <submittedName>
        <fullName evidence="1">Uncharacterized protein</fullName>
    </submittedName>
</protein>
<accession>A0A8J2K931</accession>
<evidence type="ECO:0000313" key="2">
    <source>
        <dbReference type="Proteomes" id="UP000708208"/>
    </source>
</evidence>
<comment type="caution">
    <text evidence="1">The sequence shown here is derived from an EMBL/GenBank/DDBJ whole genome shotgun (WGS) entry which is preliminary data.</text>
</comment>
<proteinExistence type="predicted"/>
<reference evidence="1" key="1">
    <citation type="submission" date="2021-06" db="EMBL/GenBank/DDBJ databases">
        <authorList>
            <person name="Hodson N. C."/>
            <person name="Mongue J. A."/>
            <person name="Jaron S. K."/>
        </authorList>
    </citation>
    <scope>NUCLEOTIDE SEQUENCE</scope>
</reference>
<dbReference type="Proteomes" id="UP000708208">
    <property type="component" value="Unassembled WGS sequence"/>
</dbReference>
<sequence length="126" mass="14091">MVRSEADIMYVANVGVSGADQVKTYCNPLTGTFTKLDGASPLNDLALVLITSDFLLLRILHWLSNELNMRSDVDRPQKGAGQTSLRKVFSHVTITNSWRLNVYLGCVYWAVRHVYASQRAIETTTN</sequence>
<gene>
    <name evidence="1" type="ORF">AFUS01_LOCUS19348</name>
</gene>
<organism evidence="1 2">
    <name type="scientific">Allacma fusca</name>
    <dbReference type="NCBI Taxonomy" id="39272"/>
    <lineage>
        <taxon>Eukaryota</taxon>
        <taxon>Metazoa</taxon>
        <taxon>Ecdysozoa</taxon>
        <taxon>Arthropoda</taxon>
        <taxon>Hexapoda</taxon>
        <taxon>Collembola</taxon>
        <taxon>Symphypleona</taxon>
        <taxon>Sminthuridae</taxon>
        <taxon>Allacma</taxon>
    </lineage>
</organism>